<evidence type="ECO:0000256" key="3">
    <source>
        <dbReference type="SAM" id="MobiDB-lite"/>
    </source>
</evidence>
<dbReference type="RefSeq" id="XP_003243356.1">
    <property type="nucleotide sequence ID" value="XM_003243308.3"/>
</dbReference>
<feature type="compositionally biased region" description="Basic residues" evidence="3">
    <location>
        <begin position="268"/>
        <end position="279"/>
    </location>
</feature>
<dbReference type="CTD" id="42356"/>
<dbReference type="Pfam" id="PF00167">
    <property type="entry name" value="FGF"/>
    <property type="match status" value="1"/>
</dbReference>
<dbReference type="EnsemblMetazoa" id="XM_003243308.4">
    <property type="protein sequence ID" value="XP_003243356.1"/>
    <property type="gene ID" value="LOC100572243"/>
</dbReference>
<evidence type="ECO:0000313" key="6">
    <source>
        <dbReference type="Proteomes" id="UP000007819"/>
    </source>
</evidence>
<reference evidence="6" key="1">
    <citation type="submission" date="2010-06" db="EMBL/GenBank/DDBJ databases">
        <authorList>
            <person name="Jiang H."/>
            <person name="Abraham K."/>
            <person name="Ali S."/>
            <person name="Alsbrooks S.L."/>
            <person name="Anim B.N."/>
            <person name="Anosike U.S."/>
            <person name="Attaway T."/>
            <person name="Bandaranaike D.P."/>
            <person name="Battles P.K."/>
            <person name="Bell S.N."/>
            <person name="Bell A.V."/>
            <person name="Beltran B."/>
            <person name="Bickham C."/>
            <person name="Bustamante Y."/>
            <person name="Caleb T."/>
            <person name="Canada A."/>
            <person name="Cardenas V."/>
            <person name="Carter K."/>
            <person name="Chacko J."/>
            <person name="Chandrabose M.N."/>
            <person name="Chavez D."/>
            <person name="Chavez A."/>
            <person name="Chen L."/>
            <person name="Chu H.-S."/>
            <person name="Claassen K.J."/>
            <person name="Cockrell R."/>
            <person name="Collins M."/>
            <person name="Cooper J.A."/>
            <person name="Cree A."/>
            <person name="Curry S.M."/>
            <person name="Da Y."/>
            <person name="Dao M.D."/>
            <person name="Das B."/>
            <person name="Davila M.-L."/>
            <person name="Davy-Carroll L."/>
            <person name="Denson S."/>
            <person name="Dinh H."/>
            <person name="Ebong V.E."/>
            <person name="Edwards J.R."/>
            <person name="Egan A."/>
            <person name="El-Daye J."/>
            <person name="Escobedo L."/>
            <person name="Fernandez S."/>
            <person name="Fernando P.R."/>
            <person name="Flagg N."/>
            <person name="Forbes L.D."/>
            <person name="Fowler R.G."/>
            <person name="Fu Q."/>
            <person name="Gabisi R.A."/>
            <person name="Ganer J."/>
            <person name="Garbino Pronczuk A."/>
            <person name="Garcia R.M."/>
            <person name="Garner T."/>
            <person name="Garrett T.E."/>
            <person name="Gonzalez D.A."/>
            <person name="Hamid H."/>
            <person name="Hawkins E.S."/>
            <person name="Hirani K."/>
            <person name="Hogues M.E."/>
            <person name="Hollins B."/>
            <person name="Hsiao C.-H."/>
            <person name="Jabil R."/>
            <person name="James M.L."/>
            <person name="Jhangiani S.N."/>
            <person name="Johnson B."/>
            <person name="Johnson Q."/>
            <person name="Joshi V."/>
            <person name="Kalu J.B."/>
            <person name="Kam C."/>
            <person name="Kashfia A."/>
            <person name="Keebler J."/>
            <person name="Kisamo H."/>
            <person name="Kovar C.L."/>
            <person name="Lago L.A."/>
            <person name="Lai C.-Y."/>
            <person name="Laidlaw J."/>
            <person name="Lara F."/>
            <person name="Le T.-K."/>
            <person name="Lee S.L."/>
            <person name="Legall F.H."/>
            <person name="Lemon S.J."/>
            <person name="Lewis L.R."/>
            <person name="Li B."/>
            <person name="Liu Y."/>
            <person name="Liu Y.-S."/>
            <person name="Lopez J."/>
            <person name="Lozado R.J."/>
            <person name="Lu J."/>
            <person name="Madu R.C."/>
            <person name="Maheshwari M."/>
            <person name="Maheshwari R."/>
            <person name="Malloy K."/>
            <person name="Martinez E."/>
            <person name="Mathew T."/>
            <person name="Mercado I.C."/>
            <person name="Mercado C."/>
            <person name="Meyer B."/>
            <person name="Montgomery K."/>
            <person name="Morgan M.B."/>
            <person name="Munidasa M."/>
            <person name="Nazareth L.V."/>
            <person name="Nelson J."/>
            <person name="Ng B.M."/>
            <person name="Nguyen N.B."/>
            <person name="Nguyen P.Q."/>
            <person name="Nguyen T."/>
            <person name="Obregon M."/>
            <person name="Okwuonu G.O."/>
            <person name="Onwere C.G."/>
            <person name="Orozco G."/>
            <person name="Parra A."/>
            <person name="Patel S."/>
            <person name="Patil S."/>
            <person name="Perez A."/>
            <person name="Perez Y."/>
            <person name="Pham C."/>
            <person name="Primus E.L."/>
            <person name="Pu L.-L."/>
            <person name="Puazo M."/>
            <person name="Qin X."/>
            <person name="Quiroz J.B."/>
            <person name="Reese J."/>
            <person name="Richards S."/>
            <person name="Rives C.M."/>
            <person name="Robberts R."/>
            <person name="Ruiz S.J."/>
            <person name="Ruiz M.J."/>
            <person name="Santibanez J."/>
            <person name="Schneider B.W."/>
            <person name="Sisson I."/>
            <person name="Smith M."/>
            <person name="Sodergren E."/>
            <person name="Song X.-Z."/>
            <person name="Song B.B."/>
            <person name="Summersgill H."/>
            <person name="Thelus R."/>
            <person name="Thornton R.D."/>
            <person name="Trejos Z.Y."/>
            <person name="Usmani K."/>
            <person name="Vattathil S."/>
            <person name="Villasana D."/>
            <person name="Walker D.L."/>
            <person name="Wang S."/>
            <person name="Wang K."/>
            <person name="White C.S."/>
            <person name="Williams A.C."/>
            <person name="Williamson J."/>
            <person name="Wilson K."/>
            <person name="Woghiren I.O."/>
            <person name="Woodworth J.R."/>
            <person name="Worley K.C."/>
            <person name="Wright R.A."/>
            <person name="Wu W."/>
            <person name="Young L."/>
            <person name="Zhang L."/>
            <person name="Zhang J."/>
            <person name="Zhu Y."/>
            <person name="Muzny D.M."/>
            <person name="Weinstock G."/>
            <person name="Gibbs R.A."/>
        </authorList>
    </citation>
    <scope>NUCLEOTIDE SEQUENCE [LARGE SCALE GENOMIC DNA]</scope>
    <source>
        <strain evidence="6">LSR1</strain>
    </source>
</reference>
<dbReference type="SUPFAM" id="SSF50353">
    <property type="entry name" value="Cytokine"/>
    <property type="match status" value="1"/>
</dbReference>
<dbReference type="KEGG" id="api:100572243"/>
<feature type="transmembrane region" description="Helical" evidence="4">
    <location>
        <begin position="20"/>
        <end position="38"/>
    </location>
</feature>
<dbReference type="PRINTS" id="PR00263">
    <property type="entry name" value="HBGFFGF"/>
</dbReference>
<keyword evidence="4" id="KW-0472">Membrane</keyword>
<feature type="region of interest" description="Disordered" evidence="3">
    <location>
        <begin position="249"/>
        <end position="384"/>
    </location>
</feature>
<comment type="similarity">
    <text evidence="1 2">Belongs to the heparin-binding growth factors family.</text>
</comment>
<reference evidence="5" key="2">
    <citation type="submission" date="2022-06" db="UniProtKB">
        <authorList>
            <consortium name="EnsemblMetazoa"/>
        </authorList>
    </citation>
    <scope>IDENTIFICATION</scope>
</reference>
<dbReference type="Gene3D" id="2.80.10.50">
    <property type="match status" value="1"/>
</dbReference>
<dbReference type="Proteomes" id="UP000007819">
    <property type="component" value="Chromosome A2"/>
</dbReference>
<dbReference type="GeneID" id="100572243"/>
<keyword evidence="4" id="KW-1133">Transmembrane helix</keyword>
<dbReference type="InterPro" id="IPR002209">
    <property type="entry name" value="Fibroblast_GF_fam"/>
</dbReference>
<dbReference type="OrthoDB" id="5987799at2759"/>
<evidence type="ECO:0000313" key="5">
    <source>
        <dbReference type="EnsemblMetazoa" id="XP_003243356.1"/>
    </source>
</evidence>
<name>A0A8R1WAF6_ACYPI</name>
<sequence length="433" mass="45789">MVKRSHCSSSNSGGGHRRSVVVTVSVLALYAVLCGGAVSGTSALGDRAAYYGVAAAAERVDDVALVAAVAGSAARNGRSSANLSHITGTARKIKMFIKNRYLQVFPDGTVNSTAEDTNDYVILQRTSVNMGQLNIQGVATCMYLCMDACGLLYGSKDFEDECVFNEMIEQNHYNTYSSVKYTNDRRTLYLALNKRGMPRKVQIKADAPLGKLSTYTRVLTQPVPAERVERLLANRRPLQSAEWPASIPHAHRHQHACPPHMGPPHATAKNRKSLGRKCQVKGGGGGGGGRKKNKDDGNRDSGSREDEDCGGGGGNKKNNNRCGDGGDEISHRKVDAAGRKKKSKKPTAGGGKGGKGDKPQRQHGAKAGKKSETGAPPPPPLEPVVAVQTVTTAVVPSSIVDADGGGDDDEDDDAVAALAATAPTDEFLHFNDN</sequence>
<dbReference type="GO" id="GO:0008083">
    <property type="term" value="F:growth factor activity"/>
    <property type="evidence" value="ECO:0007669"/>
    <property type="project" value="InterPro"/>
</dbReference>
<organism evidence="5 6">
    <name type="scientific">Acyrthosiphon pisum</name>
    <name type="common">Pea aphid</name>
    <dbReference type="NCBI Taxonomy" id="7029"/>
    <lineage>
        <taxon>Eukaryota</taxon>
        <taxon>Metazoa</taxon>
        <taxon>Ecdysozoa</taxon>
        <taxon>Arthropoda</taxon>
        <taxon>Hexapoda</taxon>
        <taxon>Insecta</taxon>
        <taxon>Pterygota</taxon>
        <taxon>Neoptera</taxon>
        <taxon>Paraneoptera</taxon>
        <taxon>Hemiptera</taxon>
        <taxon>Sternorrhyncha</taxon>
        <taxon>Aphidomorpha</taxon>
        <taxon>Aphidoidea</taxon>
        <taxon>Aphididae</taxon>
        <taxon>Macrosiphini</taxon>
        <taxon>Acyrthosiphon</taxon>
    </lineage>
</organism>
<feature type="compositionally biased region" description="Basic and acidic residues" evidence="3">
    <location>
        <begin position="293"/>
        <end position="304"/>
    </location>
</feature>
<evidence type="ECO:0000256" key="1">
    <source>
        <dbReference type="ARBA" id="ARBA00007936"/>
    </source>
</evidence>
<evidence type="ECO:0000256" key="4">
    <source>
        <dbReference type="SAM" id="Phobius"/>
    </source>
</evidence>
<keyword evidence="4" id="KW-0812">Transmembrane</keyword>
<dbReference type="PROSITE" id="PS00247">
    <property type="entry name" value="HBGF_FGF"/>
    <property type="match status" value="1"/>
</dbReference>
<dbReference type="SMART" id="SM00442">
    <property type="entry name" value="FGF"/>
    <property type="match status" value="1"/>
</dbReference>
<dbReference type="PANTHER" id="PTHR11486">
    <property type="entry name" value="FIBROBLAST GROWTH FACTOR"/>
    <property type="match status" value="1"/>
</dbReference>
<evidence type="ECO:0000256" key="2">
    <source>
        <dbReference type="RuleBase" id="RU049442"/>
    </source>
</evidence>
<dbReference type="AlphaFoldDB" id="A0A8R1WAF6"/>
<feature type="compositionally biased region" description="Basic and acidic residues" evidence="3">
    <location>
        <begin position="328"/>
        <end position="338"/>
    </location>
</feature>
<proteinExistence type="inferred from homology"/>
<accession>A0A8R1WAF6</accession>
<dbReference type="InterPro" id="IPR008996">
    <property type="entry name" value="IL1/FGF"/>
</dbReference>
<keyword evidence="6" id="KW-1185">Reference proteome</keyword>
<protein>
    <recommendedName>
        <fullName evidence="2">Fibroblast growth factor</fullName>
        <shortName evidence="2">FGF</shortName>
    </recommendedName>
</protein>
<dbReference type="PRINTS" id="PR00262">
    <property type="entry name" value="IL1HBGF"/>
</dbReference>
<dbReference type="CDD" id="cd23311">
    <property type="entry name" value="beta-trefoil_FGF_Bnl-like"/>
    <property type="match status" value="1"/>
</dbReference>